<dbReference type="EMBL" id="JACEIK010006346">
    <property type="protein sequence ID" value="MCE2055543.1"/>
    <property type="molecule type" value="Genomic_DNA"/>
</dbReference>
<dbReference type="Proteomes" id="UP000823775">
    <property type="component" value="Unassembled WGS sequence"/>
</dbReference>
<reference evidence="1 2" key="1">
    <citation type="journal article" date="2021" name="BMC Genomics">
        <title>Datura genome reveals duplications of psychoactive alkaloid biosynthetic genes and high mutation rate following tissue culture.</title>
        <authorList>
            <person name="Rajewski A."/>
            <person name="Carter-House D."/>
            <person name="Stajich J."/>
            <person name="Litt A."/>
        </authorList>
    </citation>
    <scope>NUCLEOTIDE SEQUENCE [LARGE SCALE GENOMIC DNA]</scope>
    <source>
        <strain evidence="1">AR-01</strain>
    </source>
</reference>
<accession>A0ABS8W2E6</accession>
<protein>
    <submittedName>
        <fullName evidence="1">Uncharacterized protein</fullName>
    </submittedName>
</protein>
<comment type="caution">
    <text evidence="1">The sequence shown here is derived from an EMBL/GenBank/DDBJ whole genome shotgun (WGS) entry which is preliminary data.</text>
</comment>
<evidence type="ECO:0000313" key="2">
    <source>
        <dbReference type="Proteomes" id="UP000823775"/>
    </source>
</evidence>
<name>A0ABS8W2E6_DATST</name>
<feature type="non-terminal residue" evidence="1">
    <location>
        <position position="71"/>
    </location>
</feature>
<evidence type="ECO:0000313" key="1">
    <source>
        <dbReference type="EMBL" id="MCE2055543.1"/>
    </source>
</evidence>
<feature type="non-terminal residue" evidence="1">
    <location>
        <position position="1"/>
    </location>
</feature>
<keyword evidence="2" id="KW-1185">Reference proteome</keyword>
<sequence>AKRKKGIVCCIVEESKRWEFSIQKMYTSLLPQYPKNFRGQCRLEAEVKWICTLAKKNTGMSEISSCLFAAI</sequence>
<gene>
    <name evidence="1" type="ORF">HAX54_042850</name>
</gene>
<organism evidence="1 2">
    <name type="scientific">Datura stramonium</name>
    <name type="common">Jimsonweed</name>
    <name type="synonym">Common thornapple</name>
    <dbReference type="NCBI Taxonomy" id="4076"/>
    <lineage>
        <taxon>Eukaryota</taxon>
        <taxon>Viridiplantae</taxon>
        <taxon>Streptophyta</taxon>
        <taxon>Embryophyta</taxon>
        <taxon>Tracheophyta</taxon>
        <taxon>Spermatophyta</taxon>
        <taxon>Magnoliopsida</taxon>
        <taxon>eudicotyledons</taxon>
        <taxon>Gunneridae</taxon>
        <taxon>Pentapetalae</taxon>
        <taxon>asterids</taxon>
        <taxon>lamiids</taxon>
        <taxon>Solanales</taxon>
        <taxon>Solanaceae</taxon>
        <taxon>Solanoideae</taxon>
        <taxon>Datureae</taxon>
        <taxon>Datura</taxon>
    </lineage>
</organism>
<proteinExistence type="predicted"/>